<evidence type="ECO:0000313" key="3">
    <source>
        <dbReference type="Proteomes" id="UP001256827"/>
    </source>
</evidence>
<dbReference type="Pfam" id="PF16107">
    <property type="entry name" value="DUF4825"/>
    <property type="match status" value="1"/>
</dbReference>
<accession>A0ABY9T1V6</accession>
<dbReference type="InterPro" id="IPR032250">
    <property type="entry name" value="DUF4825"/>
</dbReference>
<feature type="domain" description="DUF4825" evidence="1">
    <location>
        <begin position="54"/>
        <end position="136"/>
    </location>
</feature>
<dbReference type="EMBL" id="CP134050">
    <property type="protein sequence ID" value="WNC14090.1"/>
    <property type="molecule type" value="Genomic_DNA"/>
</dbReference>
<organism evidence="2 3">
    <name type="scientific">Brevibacillus brevis</name>
    <name type="common">Bacillus brevis</name>
    <dbReference type="NCBI Taxonomy" id="1393"/>
    <lineage>
        <taxon>Bacteria</taxon>
        <taxon>Bacillati</taxon>
        <taxon>Bacillota</taxon>
        <taxon>Bacilli</taxon>
        <taxon>Bacillales</taxon>
        <taxon>Paenibacillaceae</taxon>
        <taxon>Brevibacillus</taxon>
    </lineage>
</organism>
<keyword evidence="3" id="KW-1185">Reference proteome</keyword>
<dbReference type="RefSeq" id="WP_310765998.1">
    <property type="nucleotide sequence ID" value="NZ_CP134050.1"/>
</dbReference>
<evidence type="ECO:0000313" key="2">
    <source>
        <dbReference type="EMBL" id="WNC14090.1"/>
    </source>
</evidence>
<evidence type="ECO:0000259" key="1">
    <source>
        <dbReference type="Pfam" id="PF16107"/>
    </source>
</evidence>
<proteinExistence type="predicted"/>
<sequence>MNATRHKAILILALAGVLLFVLIRGVVIPYKIERAQRYEQEQQNPLTHHLSSILPYKNKYLGNASNLINLYGRLPLNGWEREFQLYPEQLKLQIQYRSSVDDPRRSEVEQALLYNSIAAFALIDNLQAIEYRFPTESYLMTRTEIQELFGDDLAGLLTQENWKSRVQDRLPDAAKTSPRFKQ</sequence>
<gene>
    <name evidence="2" type="ORF">RGB73_25980</name>
</gene>
<reference evidence="2 3" key="1">
    <citation type="submission" date="2023-09" db="EMBL/GenBank/DDBJ databases">
        <title>Complete Genome and Methylome dissection of Bacillus brevis NEB573 original source of BbsI restriction endonuclease.</title>
        <authorList>
            <person name="Fomenkov A."/>
            <person name="Roberts R.D."/>
        </authorList>
    </citation>
    <scope>NUCLEOTIDE SEQUENCE [LARGE SCALE GENOMIC DNA]</scope>
    <source>
        <strain evidence="2 3">NEB573</strain>
    </source>
</reference>
<dbReference type="Proteomes" id="UP001256827">
    <property type="component" value="Chromosome"/>
</dbReference>
<protein>
    <submittedName>
        <fullName evidence="2">DUF4825 domain-containing protein</fullName>
    </submittedName>
</protein>
<name>A0ABY9T1V6_BREBE</name>